<feature type="compositionally biased region" description="Low complexity" evidence="1">
    <location>
        <begin position="193"/>
        <end position="203"/>
    </location>
</feature>
<evidence type="ECO:0000313" key="4">
    <source>
        <dbReference type="Proteomes" id="UP000063429"/>
    </source>
</evidence>
<dbReference type="RefSeq" id="WP_235471479.1">
    <property type="nucleotide sequence ID" value="NZ_CP011409.1"/>
</dbReference>
<gene>
    <name evidence="3" type="ORF">F506_10855</name>
</gene>
<reference evidence="4" key="1">
    <citation type="journal article" date="2015" name="Genome Announc.">
        <title>Complete Genome Sequence of Herbaspirillum hiltneri N3 (DSM 17495), Isolated from Surface-Sterilized Wheat Roots.</title>
        <authorList>
            <person name="Guizelini D."/>
            <person name="Saizaki P.M."/>
            <person name="Coimbra N.A."/>
            <person name="Weiss V.A."/>
            <person name="Faoro H."/>
            <person name="Sfeir M.Z."/>
            <person name="Baura V.A."/>
            <person name="Monteiro R.A."/>
            <person name="Chubatsu L.S."/>
            <person name="Souza E.M."/>
            <person name="Cruz L.M."/>
            <person name="Pedrosa F.O."/>
            <person name="Raittz R.T."/>
            <person name="Marchaukoski J.N."/>
            <person name="Steffens M.B."/>
        </authorList>
    </citation>
    <scope>NUCLEOTIDE SEQUENCE [LARGE SCALE GENOMIC DNA]</scope>
    <source>
        <strain evidence="4">N3</strain>
    </source>
</reference>
<feature type="region of interest" description="Disordered" evidence="1">
    <location>
        <begin position="119"/>
        <end position="259"/>
    </location>
</feature>
<feature type="compositionally biased region" description="Basic and acidic residues" evidence="1">
    <location>
        <begin position="122"/>
        <end position="161"/>
    </location>
</feature>
<keyword evidence="2" id="KW-0732">Signal</keyword>
<sequence length="259" mass="28766">MQSFFYKTCCAPAAMLTLAVAGLALPLVAAAEPAPYGTPGKPPFNERYPSGSIRSTDEADKILAEADKERLIIEDQYIAEQRDCYKRFFVTACLDGAKERNRVAGKQVRDVEVEANTYKRQAKADDRDKSLAEQRVKDEQDSARRAADQKERDAAAARKVQESAAKQEQVKQRELQSEGKEDARVKAHEAQMRQKQAADAAKAPQREANEKAYQEKVKAAEVHRKEVEANKAEKARERAAKQQQAPASGPAVADPNQPR</sequence>
<protein>
    <recommendedName>
        <fullName evidence="5">Colicin import membrane protein</fullName>
    </recommendedName>
</protein>
<feature type="compositionally biased region" description="Basic and acidic residues" evidence="1">
    <location>
        <begin position="204"/>
        <end position="240"/>
    </location>
</feature>
<keyword evidence="4" id="KW-1185">Reference proteome</keyword>
<evidence type="ECO:0000313" key="3">
    <source>
        <dbReference type="EMBL" id="AKZ65300.1"/>
    </source>
</evidence>
<evidence type="ECO:0008006" key="5">
    <source>
        <dbReference type="Google" id="ProtNLM"/>
    </source>
</evidence>
<feature type="compositionally biased region" description="Basic and acidic residues" evidence="1">
    <location>
        <begin position="168"/>
        <end position="192"/>
    </location>
</feature>
<dbReference type="Proteomes" id="UP000063429">
    <property type="component" value="Chromosome"/>
</dbReference>
<name>A0ABM5V7A8_9BURK</name>
<evidence type="ECO:0000256" key="2">
    <source>
        <dbReference type="SAM" id="SignalP"/>
    </source>
</evidence>
<feature type="signal peptide" evidence="2">
    <location>
        <begin position="1"/>
        <end position="31"/>
    </location>
</feature>
<evidence type="ECO:0000256" key="1">
    <source>
        <dbReference type="SAM" id="MobiDB-lite"/>
    </source>
</evidence>
<feature type="chain" id="PRO_5047002013" description="Colicin import membrane protein" evidence="2">
    <location>
        <begin position="32"/>
        <end position="259"/>
    </location>
</feature>
<organism evidence="3 4">
    <name type="scientific">Herbaspirillum hiltneri N3</name>
    <dbReference type="NCBI Taxonomy" id="1262470"/>
    <lineage>
        <taxon>Bacteria</taxon>
        <taxon>Pseudomonadati</taxon>
        <taxon>Pseudomonadota</taxon>
        <taxon>Betaproteobacteria</taxon>
        <taxon>Burkholderiales</taxon>
        <taxon>Oxalobacteraceae</taxon>
        <taxon>Herbaspirillum</taxon>
    </lineage>
</organism>
<proteinExistence type="predicted"/>
<accession>A0ABM5V7A8</accession>
<dbReference type="EMBL" id="CP011409">
    <property type="protein sequence ID" value="AKZ65300.1"/>
    <property type="molecule type" value="Genomic_DNA"/>
</dbReference>